<organism evidence="1 2">
    <name type="scientific">Zalaria obscura</name>
    <dbReference type="NCBI Taxonomy" id="2024903"/>
    <lineage>
        <taxon>Eukaryota</taxon>
        <taxon>Fungi</taxon>
        <taxon>Dikarya</taxon>
        <taxon>Ascomycota</taxon>
        <taxon>Pezizomycotina</taxon>
        <taxon>Dothideomycetes</taxon>
        <taxon>Dothideomycetidae</taxon>
        <taxon>Dothideales</taxon>
        <taxon>Zalariaceae</taxon>
        <taxon>Zalaria</taxon>
    </lineage>
</organism>
<sequence>MALLIIIFVAALLALILYPILEYFVDAKDLRRFPAPGIAAFTDLWALRYHWSNSRYKAVREAHAALGPIVRIQPNHVSFTDPRALKDIYGHGSAIMKSEYYDNVAGDFHDTANSTDRAEHSRKRRIMSHAFSHKQILTMEEVINTVLINFVKAIDARTGQDIDIRYWFNLFTFDAISSLAFSQSFDFLGQGTDLTLGQRSDGSTYPIHIVKTFHDAVSYASMMGHARPALSSFIRRSFSLMRSSYVKALEDFGAMCLYKTVERTNAGPGEHRDFFSNLEDAPKGQSEGMPFGEKLAEAGIMLNAGSDTTASGLTNTLWLLAKHPATFDKLRAELDTCMGPDTITPDFNMLMALPYLRVCLDESLRLRPPVAIGLPRQTPKEGSTICGHFIPGGVTVSLPILELQRNPTLFPNAEAFDPERWLDEKQLPNLREYVQPFSIGGRACIGRNLAMIELTKVVATVVNRYDVQLVDEHGELEMVERFNMNPGAFALLNLAIPL</sequence>
<gene>
    <name evidence="1" type="ORF">M8818_005148</name>
</gene>
<dbReference type="EMBL" id="JAMKPW020000028">
    <property type="protein sequence ID" value="KAK8204303.1"/>
    <property type="molecule type" value="Genomic_DNA"/>
</dbReference>
<reference evidence="1" key="1">
    <citation type="submission" date="2024-02" db="EMBL/GenBank/DDBJ databases">
        <title>Metagenome Assembled Genome of Zalaria obscura JY119.</title>
        <authorList>
            <person name="Vighnesh L."/>
            <person name="Jagadeeshwari U."/>
            <person name="Venkata Ramana C."/>
            <person name="Sasikala C."/>
        </authorList>
    </citation>
    <scope>NUCLEOTIDE SEQUENCE</scope>
    <source>
        <strain evidence="1">JY119</strain>
    </source>
</reference>
<comment type="caution">
    <text evidence="1">The sequence shown here is derived from an EMBL/GenBank/DDBJ whole genome shotgun (WGS) entry which is preliminary data.</text>
</comment>
<keyword evidence="2" id="KW-1185">Reference proteome</keyword>
<proteinExistence type="predicted"/>
<dbReference type="Proteomes" id="UP001320706">
    <property type="component" value="Unassembled WGS sequence"/>
</dbReference>
<protein>
    <submittedName>
        <fullName evidence="1">Uncharacterized protein</fullName>
    </submittedName>
</protein>
<name>A0ACC3SA79_9PEZI</name>
<evidence type="ECO:0000313" key="2">
    <source>
        <dbReference type="Proteomes" id="UP001320706"/>
    </source>
</evidence>
<accession>A0ACC3SA79</accession>
<evidence type="ECO:0000313" key="1">
    <source>
        <dbReference type="EMBL" id="KAK8204303.1"/>
    </source>
</evidence>